<dbReference type="Proteomes" id="UP000282957">
    <property type="component" value="Unassembled WGS sequence"/>
</dbReference>
<name>A0A437MN91_9PROT</name>
<reference evidence="1 2" key="1">
    <citation type="submission" date="2019-01" db="EMBL/GenBank/DDBJ databases">
        <authorList>
            <person name="Chen W.-M."/>
        </authorList>
    </citation>
    <scope>NUCLEOTIDE SEQUENCE [LARGE SCALE GENOMIC DNA]</scope>
    <source>
        <strain evidence="1 2">CCP-6</strain>
    </source>
</reference>
<dbReference type="AlphaFoldDB" id="A0A437MN91"/>
<protein>
    <submittedName>
        <fullName evidence="1">Uncharacterized protein</fullName>
    </submittedName>
</protein>
<sequence length="214" mass="24489">MGKSKPVEPSAIWSGRRIIFDKNLSVTQNVVLSQGRDALAATCRKIDLLHELVSSSKVRGLYPNPEISDAISEICFHYGVASTILFDNSPKKINENDRAYKLRNERYEYVESICKGNDLEIVLLKNRSLRNKIVHIDEHVEKELRKPDAGWLIDSAVDNRDEFTAPNEISVNFCRGYIVMEEKIIHFGYEMDVRRLKYEASSVISAVFHSVQRS</sequence>
<proteinExistence type="predicted"/>
<comment type="caution">
    <text evidence="1">The sequence shown here is derived from an EMBL/GenBank/DDBJ whole genome shotgun (WGS) entry which is preliminary data.</text>
</comment>
<organism evidence="1 2">
    <name type="scientific">Rhodovarius crocodyli</name>
    <dbReference type="NCBI Taxonomy" id="1979269"/>
    <lineage>
        <taxon>Bacteria</taxon>
        <taxon>Pseudomonadati</taxon>
        <taxon>Pseudomonadota</taxon>
        <taxon>Alphaproteobacteria</taxon>
        <taxon>Acetobacterales</taxon>
        <taxon>Roseomonadaceae</taxon>
        <taxon>Rhodovarius</taxon>
    </lineage>
</organism>
<gene>
    <name evidence="1" type="ORF">EOD42_03120</name>
</gene>
<evidence type="ECO:0000313" key="2">
    <source>
        <dbReference type="Proteomes" id="UP000282957"/>
    </source>
</evidence>
<accession>A0A437MN91</accession>
<keyword evidence="2" id="KW-1185">Reference proteome</keyword>
<evidence type="ECO:0000313" key="1">
    <source>
        <dbReference type="EMBL" id="RVT99113.1"/>
    </source>
</evidence>
<dbReference type="EMBL" id="SACL01000001">
    <property type="protein sequence ID" value="RVT99113.1"/>
    <property type="molecule type" value="Genomic_DNA"/>
</dbReference>